<name>A0A7E4VJF7_PANRE</name>
<proteinExistence type="predicted"/>
<keyword evidence="1" id="KW-1185">Reference proteome</keyword>
<dbReference type="Proteomes" id="UP000492821">
    <property type="component" value="Unassembled WGS sequence"/>
</dbReference>
<dbReference type="AlphaFoldDB" id="A0A7E4VJF7"/>
<evidence type="ECO:0000313" key="2">
    <source>
        <dbReference type="WBParaSite" id="Pan_g21680.t1"/>
    </source>
</evidence>
<dbReference type="WBParaSite" id="Pan_g21680.t1">
    <property type="protein sequence ID" value="Pan_g21680.t1"/>
    <property type="gene ID" value="Pan_g21680"/>
</dbReference>
<reference evidence="2" key="2">
    <citation type="submission" date="2020-10" db="UniProtKB">
        <authorList>
            <consortium name="WormBaseParasite"/>
        </authorList>
    </citation>
    <scope>IDENTIFICATION</scope>
</reference>
<organism evidence="1 2">
    <name type="scientific">Panagrellus redivivus</name>
    <name type="common">Microworm</name>
    <dbReference type="NCBI Taxonomy" id="6233"/>
    <lineage>
        <taxon>Eukaryota</taxon>
        <taxon>Metazoa</taxon>
        <taxon>Ecdysozoa</taxon>
        <taxon>Nematoda</taxon>
        <taxon>Chromadorea</taxon>
        <taxon>Rhabditida</taxon>
        <taxon>Tylenchina</taxon>
        <taxon>Panagrolaimomorpha</taxon>
        <taxon>Panagrolaimoidea</taxon>
        <taxon>Panagrolaimidae</taxon>
        <taxon>Panagrellus</taxon>
    </lineage>
</organism>
<sequence>MLVMFSRTLLTVWSPCDHWCTPSLTSTHPRPRYTFNDFCDSDIDIKDHKLSSTRFKEFPIFVSTDVPASHLTTFKLVVREGVNSTSWLARAVSDKKHRWTVSFEKGSANLARFSRIRSAQPARVAWPLLEAVCPAEACFRSPPAATDDIQLRSVHPPNHNSPPAAVSFQFEVCIDSAHEFVHAVVTK</sequence>
<accession>A0A7E4VJF7</accession>
<reference evidence="1" key="1">
    <citation type="journal article" date="2013" name="Genetics">
        <title>The draft genome and transcriptome of Panagrellus redivivus are shaped by the harsh demands of a free-living lifestyle.</title>
        <authorList>
            <person name="Srinivasan J."/>
            <person name="Dillman A.R."/>
            <person name="Macchietto M.G."/>
            <person name="Heikkinen L."/>
            <person name="Lakso M."/>
            <person name="Fracchia K.M."/>
            <person name="Antoshechkin I."/>
            <person name="Mortazavi A."/>
            <person name="Wong G."/>
            <person name="Sternberg P.W."/>
        </authorList>
    </citation>
    <scope>NUCLEOTIDE SEQUENCE [LARGE SCALE GENOMIC DNA]</scope>
    <source>
        <strain evidence="1">MT8872</strain>
    </source>
</reference>
<protein>
    <submittedName>
        <fullName evidence="2">DUF667 domain-containing protein</fullName>
    </submittedName>
</protein>
<evidence type="ECO:0000313" key="1">
    <source>
        <dbReference type="Proteomes" id="UP000492821"/>
    </source>
</evidence>